<feature type="non-terminal residue" evidence="2">
    <location>
        <position position="66"/>
    </location>
</feature>
<organism evidence="2">
    <name type="scientific">Arion vulgaris</name>
    <dbReference type="NCBI Taxonomy" id="1028688"/>
    <lineage>
        <taxon>Eukaryota</taxon>
        <taxon>Metazoa</taxon>
        <taxon>Spiralia</taxon>
        <taxon>Lophotrochozoa</taxon>
        <taxon>Mollusca</taxon>
        <taxon>Gastropoda</taxon>
        <taxon>Heterobranchia</taxon>
        <taxon>Euthyneura</taxon>
        <taxon>Panpulmonata</taxon>
        <taxon>Eupulmonata</taxon>
        <taxon>Stylommatophora</taxon>
        <taxon>Helicina</taxon>
        <taxon>Arionoidea</taxon>
        <taxon>Arionidae</taxon>
        <taxon>Arion</taxon>
    </lineage>
</organism>
<evidence type="ECO:0000256" key="1">
    <source>
        <dbReference type="SAM" id="MobiDB-lite"/>
    </source>
</evidence>
<sequence length="66" mass="7752">SYRNDVKSRKLSSHPDNQQKEENLNGDVAQYLAHDFQETNRSESKIKANMHREVQRSEFLAFPSML</sequence>
<dbReference type="EMBL" id="HACG01052319">
    <property type="protein sequence ID" value="CEK99190.1"/>
    <property type="molecule type" value="Transcribed_RNA"/>
</dbReference>
<accession>A0A0B7C409</accession>
<gene>
    <name evidence="2" type="primary">ORF220657</name>
</gene>
<name>A0A0B7C409_9EUPU</name>
<evidence type="ECO:0000313" key="2">
    <source>
        <dbReference type="EMBL" id="CEK99190.1"/>
    </source>
</evidence>
<feature type="region of interest" description="Disordered" evidence="1">
    <location>
        <begin position="1"/>
        <end position="24"/>
    </location>
</feature>
<dbReference type="AlphaFoldDB" id="A0A0B7C409"/>
<proteinExistence type="predicted"/>
<protein>
    <submittedName>
        <fullName evidence="2">Uncharacterized protein</fullName>
    </submittedName>
</protein>
<feature type="non-terminal residue" evidence="2">
    <location>
        <position position="1"/>
    </location>
</feature>
<reference evidence="2" key="1">
    <citation type="submission" date="2014-12" db="EMBL/GenBank/DDBJ databases">
        <title>Insight into the proteome of Arion vulgaris.</title>
        <authorList>
            <person name="Aradska J."/>
            <person name="Bulat T."/>
            <person name="Smidak R."/>
            <person name="Sarate P."/>
            <person name="Gangsoo J."/>
            <person name="Sialana F."/>
            <person name="Bilban M."/>
            <person name="Lubec G."/>
        </authorList>
    </citation>
    <scope>NUCLEOTIDE SEQUENCE</scope>
    <source>
        <tissue evidence="2">Skin</tissue>
    </source>
</reference>